<dbReference type="PANTHER" id="PTHR33835:SF1">
    <property type="entry name" value="METALLO-BETA-LACTAMASE DOMAIN-CONTAINING PROTEIN"/>
    <property type="match status" value="1"/>
</dbReference>
<comment type="caution">
    <text evidence="3">The sequence shown here is derived from an EMBL/GenBank/DDBJ whole genome shotgun (WGS) entry which is preliminary data.</text>
</comment>
<dbReference type="InterPro" id="IPR025638">
    <property type="entry name" value="DUF4336"/>
</dbReference>
<organism evidence="3 4">
    <name type="scientific">Cyclotella atomus</name>
    <dbReference type="NCBI Taxonomy" id="382360"/>
    <lineage>
        <taxon>Eukaryota</taxon>
        <taxon>Sar</taxon>
        <taxon>Stramenopiles</taxon>
        <taxon>Ochrophyta</taxon>
        <taxon>Bacillariophyta</taxon>
        <taxon>Coscinodiscophyceae</taxon>
        <taxon>Thalassiosirophycidae</taxon>
        <taxon>Stephanodiscales</taxon>
        <taxon>Stephanodiscaceae</taxon>
        <taxon>Cyclotella</taxon>
    </lineage>
</organism>
<accession>A0ABD3NWB9</accession>
<dbReference type="PANTHER" id="PTHR33835">
    <property type="entry name" value="YALI0C07656P"/>
    <property type="match status" value="1"/>
</dbReference>
<evidence type="ECO:0000256" key="1">
    <source>
        <dbReference type="SAM" id="SignalP"/>
    </source>
</evidence>
<dbReference type="EMBL" id="JALLPJ020000909">
    <property type="protein sequence ID" value="KAL3780012.1"/>
    <property type="molecule type" value="Genomic_DNA"/>
</dbReference>
<dbReference type="InterPro" id="IPR036866">
    <property type="entry name" value="RibonucZ/Hydroxyglut_hydro"/>
</dbReference>
<dbReference type="AlphaFoldDB" id="A0ABD3NWB9"/>
<evidence type="ECO:0000313" key="4">
    <source>
        <dbReference type="Proteomes" id="UP001530400"/>
    </source>
</evidence>
<feature type="signal peptide" evidence="1">
    <location>
        <begin position="1"/>
        <end position="33"/>
    </location>
</feature>
<dbReference type="Pfam" id="PF14234">
    <property type="entry name" value="DUF4336"/>
    <property type="match status" value="1"/>
</dbReference>
<dbReference type="Proteomes" id="UP001530400">
    <property type="component" value="Unassembled WGS sequence"/>
</dbReference>
<feature type="chain" id="PRO_5044747892" description="MEKHLA domain-containing protein" evidence="1">
    <location>
        <begin position="34"/>
        <end position="593"/>
    </location>
</feature>
<dbReference type="Pfam" id="PF08670">
    <property type="entry name" value="MEKHLA"/>
    <property type="match status" value="1"/>
</dbReference>
<dbReference type="SUPFAM" id="SSF56281">
    <property type="entry name" value="Metallo-hydrolase/oxidoreductase"/>
    <property type="match status" value="1"/>
</dbReference>
<name>A0ABD3NWB9_9STRA</name>
<feature type="domain" description="MEKHLA" evidence="2">
    <location>
        <begin position="417"/>
        <end position="562"/>
    </location>
</feature>
<protein>
    <recommendedName>
        <fullName evidence="2">MEKHLA domain-containing protein</fullName>
    </recommendedName>
</protein>
<gene>
    <name evidence="3" type="ORF">ACHAWO_001214</name>
</gene>
<keyword evidence="1" id="KW-0732">Signal</keyword>
<evidence type="ECO:0000259" key="2">
    <source>
        <dbReference type="Pfam" id="PF08670"/>
    </source>
</evidence>
<sequence length="593" mass="66915">MSALISSLLCFSLSMKAFHLPSILILAATPCCSFVPASNRRAGKSKEYGPTLMASKEAPEVYPLSQRKALLIKEAQRLDPALAKDGKGSYSPSGWSNRLGTAITPVSTNIYTADRPFYWNKIDVGCRMTIIRLSNNDLVVHSPIGLDPPLLDALKKLDGRVVHVISPNYEHVKYAQQWGEQFPEANMWGCPGLMEREEQVRWTGEIGFHARPPGFAKWSGGINEGNENANDPDMWDWNEFQPLHVDVEVNPFTGRPFFNEVVFYHPQSKTLLTTDLYWNYPRADGITNGQVADEIGGVKSEGDYGVWELAPDVGEIPFGSKAWKVGMDKLFRPFYNNFMIKSEQREKYRQIARFITCGDASSGWEVETIIPAHGDIVRGKELCRKVLERHFNVQCSESYVNDLEPHYTSEATLEWLQKMSLSYKLQKGEDLLDVIAREGSENIDITQDRSMMQLATICAKSSLPVASHDFLRHPNGVAIYNYGNRAFLNAFGYTWDEFVVLPSSKCVDTEEDVKERQKLLDAVKQDINSNAYDTATAIRVRKDKQKILLKNVNLFNVYDLEEGADIDAARKGIENGKMQPIGQAVWIKDVEYL</sequence>
<evidence type="ECO:0000313" key="3">
    <source>
        <dbReference type="EMBL" id="KAL3780012.1"/>
    </source>
</evidence>
<dbReference type="InterPro" id="IPR013978">
    <property type="entry name" value="MEKHLA"/>
</dbReference>
<proteinExistence type="predicted"/>
<reference evidence="3 4" key="1">
    <citation type="submission" date="2024-10" db="EMBL/GenBank/DDBJ databases">
        <title>Updated reference genomes for cyclostephanoid diatoms.</title>
        <authorList>
            <person name="Roberts W.R."/>
            <person name="Alverson A.J."/>
        </authorList>
    </citation>
    <scope>NUCLEOTIDE SEQUENCE [LARGE SCALE GENOMIC DNA]</scope>
    <source>
        <strain evidence="3 4">AJA010-31</strain>
    </source>
</reference>
<keyword evidence="4" id="KW-1185">Reference proteome</keyword>